<reference evidence="3 4" key="1">
    <citation type="journal article" date="2019" name="Sci. Rep.">
        <title>Orb-weaving spider Araneus ventricosus genome elucidates the spidroin gene catalogue.</title>
        <authorList>
            <person name="Kono N."/>
            <person name="Nakamura H."/>
            <person name="Ohtoshi R."/>
            <person name="Moran D.A.P."/>
            <person name="Shinohara A."/>
            <person name="Yoshida Y."/>
            <person name="Fujiwara M."/>
            <person name="Mori M."/>
            <person name="Tomita M."/>
            <person name="Arakawa K."/>
        </authorList>
    </citation>
    <scope>NUCLEOTIDE SEQUENCE [LARGE SCALE GENOMIC DNA]</scope>
</reference>
<comment type="caution">
    <text evidence="3">The sequence shown here is derived from an EMBL/GenBank/DDBJ whole genome shotgun (WGS) entry which is preliminary data.</text>
</comment>
<evidence type="ECO:0000313" key="3">
    <source>
        <dbReference type="EMBL" id="GBN80042.1"/>
    </source>
</evidence>
<keyword evidence="2" id="KW-0472">Membrane</keyword>
<sequence>MGLDFVSDSTGGMGPKFAHKTLESQFRLSLLTANDVFFIIEVLGVQIAIGVNNYYSSKRTQQTKPIGLVLPIKPGKWGRYVESSKPDSTKRLTSNSGPDAAKSEAVGQVSSRWCSAEAWREGCQIRLRPLYLTSAQNYELSETPKSTDAGLPPSQETVNFSLPQDLLANKDELADLFRVLKQMQIILDKVPDIKKTLEEIGKTEDPSNKLFILEEELNDNT</sequence>
<evidence type="ECO:0000313" key="4">
    <source>
        <dbReference type="Proteomes" id="UP000499080"/>
    </source>
</evidence>
<dbReference type="AlphaFoldDB" id="A0A4Y2RVZ8"/>
<protein>
    <submittedName>
        <fullName evidence="3">Uncharacterized protein</fullName>
    </submittedName>
</protein>
<proteinExistence type="predicted"/>
<accession>A0A4Y2RVZ8</accession>
<name>A0A4Y2RVZ8_ARAVE</name>
<gene>
    <name evidence="3" type="ORF">AVEN_212781_1</name>
</gene>
<keyword evidence="2" id="KW-0812">Transmembrane</keyword>
<dbReference type="EMBL" id="BGPR01018750">
    <property type="protein sequence ID" value="GBN80042.1"/>
    <property type="molecule type" value="Genomic_DNA"/>
</dbReference>
<organism evidence="3 4">
    <name type="scientific">Araneus ventricosus</name>
    <name type="common">Orbweaver spider</name>
    <name type="synonym">Epeira ventricosa</name>
    <dbReference type="NCBI Taxonomy" id="182803"/>
    <lineage>
        <taxon>Eukaryota</taxon>
        <taxon>Metazoa</taxon>
        <taxon>Ecdysozoa</taxon>
        <taxon>Arthropoda</taxon>
        <taxon>Chelicerata</taxon>
        <taxon>Arachnida</taxon>
        <taxon>Araneae</taxon>
        <taxon>Araneomorphae</taxon>
        <taxon>Entelegynae</taxon>
        <taxon>Araneoidea</taxon>
        <taxon>Araneidae</taxon>
        <taxon>Araneus</taxon>
    </lineage>
</organism>
<keyword evidence="2" id="KW-1133">Transmembrane helix</keyword>
<keyword evidence="4" id="KW-1185">Reference proteome</keyword>
<feature type="transmembrane region" description="Helical" evidence="2">
    <location>
        <begin position="36"/>
        <end position="55"/>
    </location>
</feature>
<feature type="region of interest" description="Disordered" evidence="1">
    <location>
        <begin position="81"/>
        <end position="104"/>
    </location>
</feature>
<dbReference type="Proteomes" id="UP000499080">
    <property type="component" value="Unassembled WGS sequence"/>
</dbReference>
<evidence type="ECO:0000256" key="2">
    <source>
        <dbReference type="SAM" id="Phobius"/>
    </source>
</evidence>
<evidence type="ECO:0000256" key="1">
    <source>
        <dbReference type="SAM" id="MobiDB-lite"/>
    </source>
</evidence>